<keyword evidence="5" id="KW-1185">Reference proteome</keyword>
<dbReference type="InterPro" id="IPR029058">
    <property type="entry name" value="AB_hydrolase_fold"/>
</dbReference>
<comment type="caution">
    <text evidence="4">The sequence shown here is derived from an EMBL/GenBank/DDBJ whole genome shotgun (WGS) entry which is preliminary data.</text>
</comment>
<dbReference type="Gene3D" id="3.40.50.1820">
    <property type="entry name" value="alpha/beta hydrolase"/>
    <property type="match status" value="1"/>
</dbReference>
<dbReference type="AlphaFoldDB" id="A0A232LLX5"/>
<evidence type="ECO:0000256" key="1">
    <source>
        <dbReference type="ARBA" id="ARBA00038115"/>
    </source>
</evidence>
<dbReference type="OrthoDB" id="249703at2759"/>
<dbReference type="PANTHER" id="PTHR22946:SF12">
    <property type="entry name" value="CONIDIAL PIGMENT BIOSYNTHESIS PROTEIN AYG1 (AFU_ORTHOLOGUE AFUA_2G17550)"/>
    <property type="match status" value="1"/>
</dbReference>
<evidence type="ECO:0000259" key="3">
    <source>
        <dbReference type="Pfam" id="PF12697"/>
    </source>
</evidence>
<feature type="signal peptide" evidence="2">
    <location>
        <begin position="1"/>
        <end position="19"/>
    </location>
</feature>
<dbReference type="Gene3D" id="1.20.1440.110">
    <property type="entry name" value="acylaminoacyl peptidase"/>
    <property type="match status" value="1"/>
</dbReference>
<dbReference type="SUPFAM" id="SSF53474">
    <property type="entry name" value="alpha/beta-Hydrolases"/>
    <property type="match status" value="1"/>
</dbReference>
<dbReference type="InterPro" id="IPR000073">
    <property type="entry name" value="AB_hydrolase_1"/>
</dbReference>
<dbReference type="EMBL" id="NPHW01007521">
    <property type="protein sequence ID" value="OXV05152.1"/>
    <property type="molecule type" value="Genomic_DNA"/>
</dbReference>
<organism evidence="4 5">
    <name type="scientific">Elaphomyces granulatus</name>
    <dbReference type="NCBI Taxonomy" id="519963"/>
    <lineage>
        <taxon>Eukaryota</taxon>
        <taxon>Fungi</taxon>
        <taxon>Dikarya</taxon>
        <taxon>Ascomycota</taxon>
        <taxon>Pezizomycotina</taxon>
        <taxon>Eurotiomycetes</taxon>
        <taxon>Eurotiomycetidae</taxon>
        <taxon>Eurotiales</taxon>
        <taxon>Elaphomycetaceae</taxon>
        <taxon>Elaphomyces</taxon>
    </lineage>
</organism>
<protein>
    <recommendedName>
        <fullName evidence="3">AB hydrolase-1 domain-containing protein</fullName>
    </recommendedName>
</protein>
<dbReference type="Proteomes" id="UP000243515">
    <property type="component" value="Unassembled WGS sequence"/>
</dbReference>
<reference evidence="4 5" key="1">
    <citation type="journal article" date="2015" name="Environ. Microbiol.">
        <title>Metagenome sequence of Elaphomyces granulatus from sporocarp tissue reveals Ascomycota ectomycorrhizal fingerprints of genome expansion and a Proteobacteria-rich microbiome.</title>
        <authorList>
            <person name="Quandt C.A."/>
            <person name="Kohler A."/>
            <person name="Hesse C.N."/>
            <person name="Sharpton T.J."/>
            <person name="Martin F."/>
            <person name="Spatafora J.W."/>
        </authorList>
    </citation>
    <scope>NUCLEOTIDE SEQUENCE [LARGE SCALE GENOMIC DNA]</scope>
    <source>
        <strain evidence="4 5">OSC145934</strain>
    </source>
</reference>
<comment type="similarity">
    <text evidence="1">Belongs to the AB hydrolase superfamily. FUS2 hydrolase family.</text>
</comment>
<name>A0A232LLX5_9EURO</name>
<evidence type="ECO:0000313" key="4">
    <source>
        <dbReference type="EMBL" id="OXV05152.1"/>
    </source>
</evidence>
<accession>A0A232LLX5</accession>
<evidence type="ECO:0000313" key="5">
    <source>
        <dbReference type="Proteomes" id="UP000243515"/>
    </source>
</evidence>
<dbReference type="Pfam" id="PF12697">
    <property type="entry name" value="Abhydrolase_6"/>
    <property type="match status" value="1"/>
</dbReference>
<dbReference type="PANTHER" id="PTHR22946">
    <property type="entry name" value="DIENELACTONE HYDROLASE DOMAIN-CONTAINING PROTEIN-RELATED"/>
    <property type="match status" value="1"/>
</dbReference>
<gene>
    <name evidence="4" type="ORF">Egran_07080</name>
</gene>
<keyword evidence="2" id="KW-0732">Signal</keyword>
<sequence length="437" mass="47718">MQLVSGFFSLVCLCGLGLAATDNSTNSTASAPSMVQLSTDPDFHFELLRQLSVASYGGADIGEVLTAAAKIVPGDFESFYCEFDILANRVLQQGQAIDAGEFPVSVRDTMFRAASYFQSADFYLHGNQSDPRIISLWETMQGIFNISLSLLPVPGRRVNVQADGFYVPCIFYKASPDDKPRPTLIIGGGYDKGQEELYHFMVKATLQRGWNAITYEGPGQASPRRYQNLTFIPQWEKVVTPVVDYLETLPEVDKSALALVGISFGGLLAPRAAAFEHRLVATVCLDGIYDFFTAFMAAYPAGLTSLFKSGNATAFDAAINAARNAPGASTAFRWVIDQGLWAWKTTSPFYLISQFQAYTLVDVIDQIPGPVFVGDAQDDIFLKGAGAVLASHLGDRAHYYLFKTAYGDGEHSGIGSFVFQNQVVLDWLKPILEKSGR</sequence>
<feature type="domain" description="AB hydrolase-1" evidence="3">
    <location>
        <begin position="205"/>
        <end position="379"/>
    </location>
</feature>
<evidence type="ECO:0000256" key="2">
    <source>
        <dbReference type="SAM" id="SignalP"/>
    </source>
</evidence>
<proteinExistence type="inferred from homology"/>
<feature type="chain" id="PRO_5012195536" description="AB hydrolase-1 domain-containing protein" evidence="2">
    <location>
        <begin position="20"/>
        <end position="437"/>
    </location>
</feature>
<dbReference type="InterPro" id="IPR050261">
    <property type="entry name" value="FrsA_esterase"/>
</dbReference>